<dbReference type="PANTHER" id="PTHR46278">
    <property type="entry name" value="DEHYDROGENASE, PUTATIVE-RELATED"/>
    <property type="match status" value="1"/>
</dbReference>
<dbReference type="GO" id="GO:0009097">
    <property type="term" value="P:isoleucine biosynthetic process"/>
    <property type="evidence" value="ECO:0007669"/>
    <property type="project" value="UniProtKB-UniRule"/>
</dbReference>
<dbReference type="GO" id="GO:0004073">
    <property type="term" value="F:aspartate-semialdehyde dehydrogenase activity"/>
    <property type="evidence" value="ECO:0007669"/>
    <property type="project" value="UniProtKB-UniRule"/>
</dbReference>
<feature type="binding site" evidence="15">
    <location>
        <position position="235"/>
    </location>
    <ligand>
        <name>substrate</name>
    </ligand>
</feature>
<evidence type="ECO:0000256" key="1">
    <source>
        <dbReference type="ARBA" id="ARBA00005021"/>
    </source>
</evidence>
<comment type="catalytic activity">
    <reaction evidence="14 15">
        <text>L-aspartate 4-semialdehyde + phosphate + NADP(+) = 4-phospho-L-aspartate + NADPH + H(+)</text>
        <dbReference type="Rhea" id="RHEA:24284"/>
        <dbReference type="ChEBI" id="CHEBI:15378"/>
        <dbReference type="ChEBI" id="CHEBI:43474"/>
        <dbReference type="ChEBI" id="CHEBI:57535"/>
        <dbReference type="ChEBI" id="CHEBI:57783"/>
        <dbReference type="ChEBI" id="CHEBI:58349"/>
        <dbReference type="ChEBI" id="CHEBI:537519"/>
        <dbReference type="EC" id="1.2.1.11"/>
    </reaction>
</comment>
<dbReference type="EMBL" id="LOHZ01000027">
    <property type="protein sequence ID" value="KYO66507.1"/>
    <property type="molecule type" value="Genomic_DNA"/>
</dbReference>
<dbReference type="CDD" id="cd02316">
    <property type="entry name" value="VcASADH2_like_N"/>
    <property type="match status" value="1"/>
</dbReference>
<dbReference type="SMART" id="SM00859">
    <property type="entry name" value="Semialdhyde_dh"/>
    <property type="match status" value="1"/>
</dbReference>
<dbReference type="RefSeq" id="WP_068748265.1">
    <property type="nucleotide sequence ID" value="NZ_LOHZ01000027.1"/>
</dbReference>
<dbReference type="CDD" id="cd18131">
    <property type="entry name" value="ASADH_C_bac_euk_like"/>
    <property type="match status" value="1"/>
</dbReference>
<dbReference type="GO" id="GO:0046983">
    <property type="term" value="F:protein dimerization activity"/>
    <property type="evidence" value="ECO:0007669"/>
    <property type="project" value="InterPro"/>
</dbReference>
<feature type="binding site" evidence="15">
    <location>
        <position position="156"/>
    </location>
    <ligand>
        <name>substrate</name>
    </ligand>
</feature>
<dbReference type="PIRSF" id="PIRSF000148">
    <property type="entry name" value="ASA_dh"/>
    <property type="match status" value="1"/>
</dbReference>
<dbReference type="GO" id="GO:0009089">
    <property type="term" value="P:lysine biosynthetic process via diaminopimelate"/>
    <property type="evidence" value="ECO:0007669"/>
    <property type="project" value="UniProtKB-UniRule"/>
</dbReference>
<dbReference type="InterPro" id="IPR005986">
    <property type="entry name" value="Asp_semialdehyde_DH_beta"/>
</dbReference>
<gene>
    <name evidence="15 18" type="primary">asd</name>
    <name evidence="18" type="ORF">ATZ99_11350</name>
</gene>
<keyword evidence="12 15" id="KW-0457">Lysine biosynthesis</keyword>
<dbReference type="Proteomes" id="UP000075737">
    <property type="component" value="Unassembled WGS sequence"/>
</dbReference>
<evidence type="ECO:0000256" key="9">
    <source>
        <dbReference type="ARBA" id="ARBA00022857"/>
    </source>
</evidence>
<evidence type="ECO:0000256" key="15">
    <source>
        <dbReference type="HAMAP-Rule" id="MF_02121"/>
    </source>
</evidence>
<evidence type="ECO:0000313" key="19">
    <source>
        <dbReference type="Proteomes" id="UP000075737"/>
    </source>
</evidence>
<evidence type="ECO:0000256" key="14">
    <source>
        <dbReference type="ARBA" id="ARBA00047891"/>
    </source>
</evidence>
<dbReference type="GO" id="GO:0050661">
    <property type="term" value="F:NADP binding"/>
    <property type="evidence" value="ECO:0007669"/>
    <property type="project" value="UniProtKB-UniRule"/>
</dbReference>
<feature type="binding site" evidence="15">
    <location>
        <begin position="12"/>
        <end position="15"/>
    </location>
    <ligand>
        <name>NADP(+)</name>
        <dbReference type="ChEBI" id="CHEBI:58349"/>
    </ligand>
</feature>
<evidence type="ECO:0000256" key="2">
    <source>
        <dbReference type="ARBA" id="ARBA00005076"/>
    </source>
</evidence>
<protein>
    <recommendedName>
        <fullName evidence="6 15">Aspartate-semialdehyde dehydrogenase</fullName>
        <shortName evidence="15">ASA dehydrogenase</shortName>
        <shortName evidence="15">ASADH</shortName>
        <ecNumber evidence="6 15">1.2.1.11</ecNumber>
    </recommendedName>
    <alternativeName>
        <fullName evidence="15">Aspartate-beta-semialdehyde dehydrogenase</fullName>
    </alternativeName>
</protein>
<evidence type="ECO:0000256" key="13">
    <source>
        <dbReference type="ARBA" id="ARBA00023167"/>
    </source>
</evidence>
<feature type="domain" description="Semialdehyde dehydrogenase NAD-binding" evidence="17">
    <location>
        <begin position="5"/>
        <end position="120"/>
    </location>
</feature>
<dbReference type="Pfam" id="PF02774">
    <property type="entry name" value="Semialdhyde_dhC"/>
    <property type="match status" value="1"/>
</dbReference>
<evidence type="ECO:0000313" key="18">
    <source>
        <dbReference type="EMBL" id="KYO66507.1"/>
    </source>
</evidence>
<dbReference type="Gene3D" id="3.30.360.10">
    <property type="entry name" value="Dihydrodipicolinate Reductase, domain 2"/>
    <property type="match status" value="1"/>
</dbReference>
<dbReference type="GO" id="GO:0071266">
    <property type="term" value="P:'de novo' L-methionine biosynthetic process"/>
    <property type="evidence" value="ECO:0007669"/>
    <property type="project" value="UniProtKB-UniRule"/>
</dbReference>
<dbReference type="SUPFAM" id="SSF55347">
    <property type="entry name" value="Glyceraldehyde-3-phosphate dehydrogenase-like, C-terminal domain"/>
    <property type="match status" value="1"/>
</dbReference>
<comment type="pathway">
    <text evidence="2 15">Amino-acid biosynthesis; L-lysine biosynthesis via DAP pathway; (S)-tetrahydrodipicolinate from L-aspartate: step 2/4.</text>
</comment>
<keyword evidence="10 15" id="KW-0220">Diaminopimelate biosynthesis</keyword>
<dbReference type="UniPathway" id="UPA00051">
    <property type="reaction ID" value="UER00464"/>
</dbReference>
<sequence>MKKYNVAVVGATGAVGRTMLKVLEERDFPVNNILLLASSRSEGLSLEFKGKTYRVKEAQPSDFEGIDIALFSAGKEISLNLAPEAVKRGAVVIDNSNAFRLKEDVPLVVPEVNSADLLWHKGLIANPNCSTIQMVVVLKPLHDRAKIKRVVVSTYQAVSGTGLEAIEELKVQSDEILKGKTPEAKVYPHPIAFNLLPHIDVFDETGYSLEEWKMVHETKKIMGDKDIRVSATTVRVPVLNCHSESVNVEFYNKITREEAIEILSKAEGVVVRDDPSNKVYPMPFYISGKNEVFVGRIRQDFTVESGLNLWIVADNLRKGAAYNAVQIAERLINMNLI</sequence>
<evidence type="ECO:0000256" key="8">
    <source>
        <dbReference type="ARBA" id="ARBA00022697"/>
    </source>
</evidence>
<dbReference type="NCBIfam" id="TIGR01296">
    <property type="entry name" value="asd_B"/>
    <property type="match status" value="1"/>
</dbReference>
<name>A0A162MKS6_9FIRM</name>
<feature type="binding site" evidence="15">
    <location>
        <begin position="40"/>
        <end position="41"/>
    </location>
    <ligand>
        <name>NADP(+)</name>
        <dbReference type="ChEBI" id="CHEBI:58349"/>
    </ligand>
</feature>
<dbReference type="PATRIC" id="fig|520767.4.peg.1237"/>
<comment type="pathway">
    <text evidence="3 15">Amino-acid biosynthesis; L-threonine biosynthesis; L-threonine from L-aspartate: step 2/5.</text>
</comment>
<comment type="pathway">
    <text evidence="1 15">Amino-acid biosynthesis; L-methionine biosynthesis via de novo pathway; L-homoserine from L-aspartate: step 2/3.</text>
</comment>
<keyword evidence="9 15" id="KW-0521">NADP</keyword>
<dbReference type="UniPathway" id="UPA00050">
    <property type="reaction ID" value="UER00463"/>
</dbReference>
<dbReference type="SUPFAM" id="SSF51735">
    <property type="entry name" value="NAD(P)-binding Rossmann-fold domains"/>
    <property type="match status" value="1"/>
</dbReference>
<organism evidence="18 19">
    <name type="scientific">Thermovenabulum gondwanense</name>
    <dbReference type="NCBI Taxonomy" id="520767"/>
    <lineage>
        <taxon>Bacteria</taxon>
        <taxon>Bacillati</taxon>
        <taxon>Bacillota</taxon>
        <taxon>Clostridia</taxon>
        <taxon>Thermosediminibacterales</taxon>
        <taxon>Thermosediminibacteraceae</taxon>
        <taxon>Thermovenabulum</taxon>
    </lineage>
</organism>
<evidence type="ECO:0000256" key="11">
    <source>
        <dbReference type="ARBA" id="ARBA00023002"/>
    </source>
</evidence>
<dbReference type="UniPathway" id="UPA00034">
    <property type="reaction ID" value="UER00016"/>
</dbReference>
<feature type="binding site" evidence="15">
    <location>
        <position position="315"/>
    </location>
    <ligand>
        <name>NADP(+)</name>
        <dbReference type="ChEBI" id="CHEBI:58349"/>
    </ligand>
</feature>
<dbReference type="InterPro" id="IPR012280">
    <property type="entry name" value="Semialdhyde_DH_dimer_dom"/>
</dbReference>
<dbReference type="GO" id="GO:0019877">
    <property type="term" value="P:diaminopimelate biosynthetic process"/>
    <property type="evidence" value="ECO:0007669"/>
    <property type="project" value="UniProtKB-UniRule"/>
</dbReference>
<dbReference type="InterPro" id="IPR000534">
    <property type="entry name" value="Semialdehyde_DH_NAD-bd"/>
</dbReference>
<keyword evidence="13 15" id="KW-0486">Methionine biosynthesis</keyword>
<keyword evidence="7 15" id="KW-0028">Amino-acid biosynthesis</keyword>
<dbReference type="GO" id="GO:0009088">
    <property type="term" value="P:threonine biosynthetic process"/>
    <property type="evidence" value="ECO:0007669"/>
    <property type="project" value="UniProtKB-UniRule"/>
</dbReference>
<accession>A0A162MKS6</accession>
<dbReference type="OrthoDB" id="9805684at2"/>
<dbReference type="HAMAP" id="MF_02121">
    <property type="entry name" value="ASADH"/>
    <property type="match status" value="1"/>
</dbReference>
<keyword evidence="19" id="KW-1185">Reference proteome</keyword>
<dbReference type="GO" id="GO:0051287">
    <property type="term" value="F:NAD binding"/>
    <property type="evidence" value="ECO:0007669"/>
    <property type="project" value="InterPro"/>
</dbReference>
<dbReference type="InterPro" id="IPR012080">
    <property type="entry name" value="Asp_semialdehyde_DH"/>
</dbReference>
<dbReference type="Pfam" id="PF01118">
    <property type="entry name" value="Semialdhyde_dh"/>
    <property type="match status" value="1"/>
</dbReference>
<comment type="subunit">
    <text evidence="5 15">Homodimer.</text>
</comment>
<dbReference type="InterPro" id="IPR036291">
    <property type="entry name" value="NAD(P)-bd_dom_sf"/>
</dbReference>
<comment type="similarity">
    <text evidence="4 15">Belongs to the aspartate-semialdehyde dehydrogenase family.</text>
</comment>
<reference evidence="18 19" key="1">
    <citation type="submission" date="2015-12" db="EMBL/GenBank/DDBJ databases">
        <title>Draft genome of Thermovenabulum gondwanense isolated from a red thermophilic microbial mat colonisisng an outflow channel of a bore well.</title>
        <authorList>
            <person name="Patel B.K."/>
        </authorList>
    </citation>
    <scope>NUCLEOTIDE SEQUENCE [LARGE SCALE GENOMIC DNA]</scope>
    <source>
        <strain evidence="18 19">R270</strain>
    </source>
</reference>
<evidence type="ECO:0000256" key="16">
    <source>
        <dbReference type="PIRSR" id="PIRSR000148-1"/>
    </source>
</evidence>
<dbReference type="PANTHER" id="PTHR46278:SF2">
    <property type="entry name" value="ASPARTATE-SEMIALDEHYDE DEHYDROGENASE"/>
    <property type="match status" value="1"/>
</dbReference>
<dbReference type="NCBIfam" id="NF011456">
    <property type="entry name" value="PRK14874.1"/>
    <property type="match status" value="1"/>
</dbReference>
<feature type="active site" description="Proton acceptor" evidence="15 16">
    <location>
        <position position="242"/>
    </location>
</feature>
<evidence type="ECO:0000256" key="10">
    <source>
        <dbReference type="ARBA" id="ARBA00022915"/>
    </source>
</evidence>
<dbReference type="Gene3D" id="3.40.50.720">
    <property type="entry name" value="NAD(P)-binding Rossmann-like Domain"/>
    <property type="match status" value="1"/>
</dbReference>
<evidence type="ECO:0000256" key="12">
    <source>
        <dbReference type="ARBA" id="ARBA00023154"/>
    </source>
</evidence>
<evidence type="ECO:0000256" key="6">
    <source>
        <dbReference type="ARBA" id="ARBA00013120"/>
    </source>
</evidence>
<keyword evidence="11 15" id="KW-0560">Oxidoreductase</keyword>
<evidence type="ECO:0000256" key="4">
    <source>
        <dbReference type="ARBA" id="ARBA00010584"/>
    </source>
</evidence>
<evidence type="ECO:0000256" key="7">
    <source>
        <dbReference type="ARBA" id="ARBA00022605"/>
    </source>
</evidence>
<proteinExistence type="inferred from homology"/>
<feature type="active site" description="Acyl-thioester intermediate" evidence="15 16">
    <location>
        <position position="129"/>
    </location>
</feature>
<evidence type="ECO:0000259" key="17">
    <source>
        <dbReference type="SMART" id="SM00859"/>
    </source>
</evidence>
<dbReference type="STRING" id="520767.ATZ99_11350"/>
<comment type="caution">
    <text evidence="15">Lacks conserved residue(s) required for the propagation of feature annotation.</text>
</comment>
<feature type="binding site" evidence="15">
    <location>
        <position position="100"/>
    </location>
    <ligand>
        <name>phosphate</name>
        <dbReference type="ChEBI" id="CHEBI:43474"/>
    </ligand>
</feature>
<comment type="caution">
    <text evidence="18">The sequence shown here is derived from an EMBL/GenBank/DDBJ whole genome shotgun (WGS) entry which is preliminary data.</text>
</comment>
<dbReference type="EC" id="1.2.1.11" evidence="6 15"/>
<keyword evidence="8 15" id="KW-0791">Threonine biosynthesis</keyword>
<evidence type="ECO:0000256" key="3">
    <source>
        <dbReference type="ARBA" id="ARBA00005097"/>
    </source>
</evidence>
<feature type="binding site" evidence="15">
    <location>
        <begin position="159"/>
        <end position="160"/>
    </location>
    <ligand>
        <name>NADP(+)</name>
        <dbReference type="ChEBI" id="CHEBI:58349"/>
    </ligand>
</feature>
<comment type="function">
    <text evidence="15">Catalyzes the NADPH-dependent formation of L-aspartate-semialdehyde (L-ASA) by the reductive dephosphorylation of L-aspartyl-4-phosphate.</text>
</comment>
<dbReference type="AlphaFoldDB" id="A0A162MKS6"/>
<evidence type="ECO:0000256" key="5">
    <source>
        <dbReference type="ARBA" id="ARBA00011738"/>
    </source>
</evidence>